<protein>
    <submittedName>
        <fullName evidence="5">DNA-binding response regulator</fullName>
    </submittedName>
</protein>
<evidence type="ECO:0000313" key="6">
    <source>
        <dbReference type="Proteomes" id="UP000245647"/>
    </source>
</evidence>
<organism evidence="5 6">
    <name type="scientific">Pararcticibacter amylolyticus</name>
    <dbReference type="NCBI Taxonomy" id="2173175"/>
    <lineage>
        <taxon>Bacteria</taxon>
        <taxon>Pseudomonadati</taxon>
        <taxon>Bacteroidota</taxon>
        <taxon>Sphingobacteriia</taxon>
        <taxon>Sphingobacteriales</taxon>
        <taxon>Sphingobacteriaceae</taxon>
        <taxon>Pararcticibacter</taxon>
    </lineage>
</organism>
<dbReference type="GO" id="GO:0005829">
    <property type="term" value="C:cytosol"/>
    <property type="evidence" value="ECO:0007669"/>
    <property type="project" value="TreeGrafter"/>
</dbReference>
<comment type="caution">
    <text evidence="5">The sequence shown here is derived from an EMBL/GenBank/DDBJ whole genome shotgun (WGS) entry which is preliminary data.</text>
</comment>
<feature type="modified residue" description="4-aspartylphosphate" evidence="2">
    <location>
        <position position="54"/>
    </location>
</feature>
<dbReference type="SUPFAM" id="SSF52172">
    <property type="entry name" value="CheY-like"/>
    <property type="match status" value="1"/>
</dbReference>
<dbReference type="EMBL" id="QEAS01000001">
    <property type="protein sequence ID" value="PWG82770.1"/>
    <property type="molecule type" value="Genomic_DNA"/>
</dbReference>
<dbReference type="Proteomes" id="UP000245647">
    <property type="component" value="Unassembled WGS sequence"/>
</dbReference>
<dbReference type="GO" id="GO:0000976">
    <property type="term" value="F:transcription cis-regulatory region binding"/>
    <property type="evidence" value="ECO:0007669"/>
    <property type="project" value="TreeGrafter"/>
</dbReference>
<dbReference type="InterPro" id="IPR001789">
    <property type="entry name" value="Sig_transdc_resp-reg_receiver"/>
</dbReference>
<accession>A0A2U2PN04</accession>
<reference evidence="5 6" key="1">
    <citation type="submission" date="2018-04" db="EMBL/GenBank/DDBJ databases">
        <title>Pedobacter chongqingensis sp. nov., isolated from a rottenly hemp rope.</title>
        <authorList>
            <person name="Cai Y."/>
        </authorList>
    </citation>
    <scope>NUCLEOTIDE SEQUENCE [LARGE SCALE GENOMIC DNA]</scope>
    <source>
        <strain evidence="5 6">FJ4-8</strain>
    </source>
</reference>
<keyword evidence="1 5" id="KW-0238">DNA-binding</keyword>
<evidence type="ECO:0000259" key="4">
    <source>
        <dbReference type="PROSITE" id="PS50930"/>
    </source>
</evidence>
<dbReference type="PANTHER" id="PTHR48111:SF69">
    <property type="entry name" value="RESPONSE REGULATOR RECEIVER"/>
    <property type="match status" value="1"/>
</dbReference>
<dbReference type="SMART" id="SM00448">
    <property type="entry name" value="REC"/>
    <property type="match status" value="1"/>
</dbReference>
<feature type="domain" description="Response regulatory" evidence="3">
    <location>
        <begin position="2"/>
        <end position="114"/>
    </location>
</feature>
<dbReference type="GO" id="GO:0032993">
    <property type="term" value="C:protein-DNA complex"/>
    <property type="evidence" value="ECO:0007669"/>
    <property type="project" value="TreeGrafter"/>
</dbReference>
<dbReference type="OrthoDB" id="9787344at2"/>
<evidence type="ECO:0000259" key="3">
    <source>
        <dbReference type="PROSITE" id="PS50110"/>
    </source>
</evidence>
<dbReference type="InterPro" id="IPR039420">
    <property type="entry name" value="WalR-like"/>
</dbReference>
<evidence type="ECO:0000313" key="5">
    <source>
        <dbReference type="EMBL" id="PWG82770.1"/>
    </source>
</evidence>
<dbReference type="Pfam" id="PF00072">
    <property type="entry name" value="Response_reg"/>
    <property type="match status" value="1"/>
</dbReference>
<dbReference type="PROSITE" id="PS50110">
    <property type="entry name" value="RESPONSE_REGULATORY"/>
    <property type="match status" value="1"/>
</dbReference>
<dbReference type="AlphaFoldDB" id="A0A2U2PN04"/>
<dbReference type="InterPro" id="IPR007492">
    <property type="entry name" value="LytTR_DNA-bd_dom"/>
</dbReference>
<dbReference type="SMART" id="SM00850">
    <property type="entry name" value="LytTR"/>
    <property type="match status" value="1"/>
</dbReference>
<dbReference type="GO" id="GO:0000156">
    <property type="term" value="F:phosphorelay response regulator activity"/>
    <property type="evidence" value="ECO:0007669"/>
    <property type="project" value="TreeGrafter"/>
</dbReference>
<dbReference type="Gene3D" id="2.40.50.1020">
    <property type="entry name" value="LytTr DNA-binding domain"/>
    <property type="match status" value="1"/>
</dbReference>
<dbReference type="PANTHER" id="PTHR48111">
    <property type="entry name" value="REGULATOR OF RPOS"/>
    <property type="match status" value="1"/>
</dbReference>
<keyword evidence="6" id="KW-1185">Reference proteome</keyword>
<gene>
    <name evidence="5" type="ORF">DDR33_02150</name>
</gene>
<dbReference type="Gene3D" id="3.40.50.2300">
    <property type="match status" value="1"/>
</dbReference>
<proteinExistence type="predicted"/>
<feature type="domain" description="HTH LytTR-type" evidence="4">
    <location>
        <begin position="142"/>
        <end position="212"/>
    </location>
</feature>
<dbReference type="GO" id="GO:0006355">
    <property type="term" value="P:regulation of DNA-templated transcription"/>
    <property type="evidence" value="ECO:0007669"/>
    <property type="project" value="TreeGrafter"/>
</dbReference>
<keyword evidence="2" id="KW-0597">Phosphoprotein</keyword>
<evidence type="ECO:0000256" key="2">
    <source>
        <dbReference type="PROSITE-ProRule" id="PRU00169"/>
    </source>
</evidence>
<dbReference type="InterPro" id="IPR011006">
    <property type="entry name" value="CheY-like_superfamily"/>
</dbReference>
<dbReference type="Pfam" id="PF04397">
    <property type="entry name" value="LytTR"/>
    <property type="match status" value="1"/>
</dbReference>
<sequence length="251" mass="28839">MKVLIVEDEELTASELRAILSETDASIEVSAVAATIEAAVKILRESAPDLIFMDIHLGDGDSFEIFRRTEVRCPVIFTTAYDQYTLKAFKNQGIDYILKPYDRRDIEQSLKKLKSLTEQSFRQETETPVKPLQLLPGSRNRFMVNLGSRIKTVNASDIAYFMAEGKYLYLFTREGESYILDETITSLEPQLSPSEFFRINRKFIIHISSIREMFKLSRNRIKIVPDPVPPDNLAVIVSEDRASLFRSWLNM</sequence>
<evidence type="ECO:0000256" key="1">
    <source>
        <dbReference type="ARBA" id="ARBA00023125"/>
    </source>
</evidence>
<name>A0A2U2PN04_9SPHI</name>
<dbReference type="PROSITE" id="PS50930">
    <property type="entry name" value="HTH_LYTTR"/>
    <property type="match status" value="1"/>
</dbReference>